<feature type="transmembrane region" description="Helical" evidence="7">
    <location>
        <begin position="119"/>
        <end position="136"/>
    </location>
</feature>
<organism evidence="9 10">
    <name type="scientific">Agathobaculum faecis</name>
    <dbReference type="NCBI Taxonomy" id="2763013"/>
    <lineage>
        <taxon>Bacteria</taxon>
        <taxon>Bacillati</taxon>
        <taxon>Bacillota</taxon>
        <taxon>Clostridia</taxon>
        <taxon>Eubacteriales</taxon>
        <taxon>Butyricicoccaceae</taxon>
        <taxon>Agathobaculum</taxon>
    </lineage>
</organism>
<keyword evidence="5 7" id="KW-0472">Membrane</keyword>
<evidence type="ECO:0000256" key="4">
    <source>
        <dbReference type="ARBA" id="ARBA00022989"/>
    </source>
</evidence>
<dbReference type="EMBL" id="JACOPL010000003">
    <property type="protein sequence ID" value="MBC5724599.1"/>
    <property type="molecule type" value="Genomic_DNA"/>
</dbReference>
<evidence type="ECO:0000313" key="9">
    <source>
        <dbReference type="EMBL" id="MBC5724599.1"/>
    </source>
</evidence>
<keyword evidence="4 7" id="KW-1133">Transmembrane helix</keyword>
<dbReference type="AlphaFoldDB" id="A0A923LT22"/>
<accession>A0A923LT22</accession>
<protein>
    <submittedName>
        <fullName evidence="9">Threonine/serine exporter family protein</fullName>
    </submittedName>
</protein>
<comment type="subcellular location">
    <subcellularLocation>
        <location evidence="1">Cell membrane</location>
        <topology evidence="1">Multi-pass membrane protein</topology>
    </subcellularLocation>
</comment>
<dbReference type="GO" id="GO:0015744">
    <property type="term" value="P:succinate transport"/>
    <property type="evidence" value="ECO:0007669"/>
    <property type="project" value="TreeGrafter"/>
</dbReference>
<evidence type="ECO:0000256" key="2">
    <source>
        <dbReference type="ARBA" id="ARBA00022475"/>
    </source>
</evidence>
<dbReference type="GO" id="GO:0022857">
    <property type="term" value="F:transmembrane transporter activity"/>
    <property type="evidence" value="ECO:0007669"/>
    <property type="project" value="InterPro"/>
</dbReference>
<comment type="similarity">
    <text evidence="6">Belongs to the ThrE exporter (TC 2.A.79) family.</text>
</comment>
<name>A0A923LT22_9FIRM</name>
<evidence type="ECO:0000256" key="1">
    <source>
        <dbReference type="ARBA" id="ARBA00004651"/>
    </source>
</evidence>
<dbReference type="PANTHER" id="PTHR34390:SF2">
    <property type="entry name" value="SUCCINATE TRANSPORTER SUBUNIT YJJP-RELATED"/>
    <property type="match status" value="1"/>
</dbReference>
<evidence type="ECO:0000259" key="8">
    <source>
        <dbReference type="Pfam" id="PF06738"/>
    </source>
</evidence>
<evidence type="ECO:0000256" key="3">
    <source>
        <dbReference type="ARBA" id="ARBA00022692"/>
    </source>
</evidence>
<evidence type="ECO:0000256" key="7">
    <source>
        <dbReference type="SAM" id="Phobius"/>
    </source>
</evidence>
<keyword evidence="2" id="KW-1003">Cell membrane</keyword>
<evidence type="ECO:0000256" key="5">
    <source>
        <dbReference type="ARBA" id="ARBA00023136"/>
    </source>
</evidence>
<sequence>MEQREQVLCAILDAGELLLTAGAEVARVEDTIRRMAQAYGFGRVDVLTITASMIVTAQAEDGAVLTQTRRILRRETDMRRIEAVNALSRAVCGAPLPLEELRARVEAIRTMRDDMPWRIPLAYLVISGSFAVFFGGSVRDGLAAMLCSMVLYAIGRMGARIALQPLVLTVLSAAAMCLAAVITVEAGLGQALDKIIIGNIMLLIPGIALVNSLRDMIVGDTISGLLGACEALLRAIAIAAGCALVLLQLGGAV</sequence>
<evidence type="ECO:0000313" key="10">
    <source>
        <dbReference type="Proteomes" id="UP000606499"/>
    </source>
</evidence>
<dbReference type="GO" id="GO:0005886">
    <property type="term" value="C:plasma membrane"/>
    <property type="evidence" value="ECO:0007669"/>
    <property type="project" value="UniProtKB-SubCell"/>
</dbReference>
<dbReference type="PANTHER" id="PTHR34390">
    <property type="entry name" value="UPF0442 PROTEIN YJJB-RELATED"/>
    <property type="match status" value="1"/>
</dbReference>
<dbReference type="InterPro" id="IPR010619">
    <property type="entry name" value="ThrE-like_N"/>
</dbReference>
<feature type="domain" description="Threonine/serine exporter-like N-terminal" evidence="8">
    <location>
        <begin position="11"/>
        <end position="246"/>
    </location>
</feature>
<evidence type="ECO:0000256" key="6">
    <source>
        <dbReference type="ARBA" id="ARBA00034125"/>
    </source>
</evidence>
<dbReference type="Pfam" id="PF06738">
    <property type="entry name" value="ThrE"/>
    <property type="match status" value="1"/>
</dbReference>
<reference evidence="9" key="1">
    <citation type="submission" date="2020-08" db="EMBL/GenBank/DDBJ databases">
        <title>Genome public.</title>
        <authorList>
            <person name="Liu C."/>
            <person name="Sun Q."/>
        </authorList>
    </citation>
    <scope>NUCLEOTIDE SEQUENCE</scope>
    <source>
        <strain evidence="9">NSJ-28</strain>
    </source>
</reference>
<keyword evidence="3 7" id="KW-0812">Transmembrane</keyword>
<feature type="transmembrane region" description="Helical" evidence="7">
    <location>
        <begin position="166"/>
        <end position="189"/>
    </location>
</feature>
<comment type="caution">
    <text evidence="9">The sequence shown here is derived from an EMBL/GenBank/DDBJ whole genome shotgun (WGS) entry which is preliminary data.</text>
</comment>
<dbReference type="RefSeq" id="WP_054326861.1">
    <property type="nucleotide sequence ID" value="NZ_JACOPL010000003.1"/>
</dbReference>
<dbReference type="InterPro" id="IPR050539">
    <property type="entry name" value="ThrE_Dicarb/AminoAcid_Exp"/>
</dbReference>
<proteinExistence type="inferred from homology"/>
<keyword evidence="10" id="KW-1185">Reference proteome</keyword>
<gene>
    <name evidence="9" type="ORF">H8S45_03885</name>
</gene>
<feature type="transmembrane region" description="Helical" evidence="7">
    <location>
        <begin position="195"/>
        <end position="213"/>
    </location>
</feature>
<dbReference type="Proteomes" id="UP000606499">
    <property type="component" value="Unassembled WGS sequence"/>
</dbReference>
<feature type="transmembrane region" description="Helical" evidence="7">
    <location>
        <begin position="225"/>
        <end position="247"/>
    </location>
</feature>